<dbReference type="EMBL" id="FQUL01000014">
    <property type="protein sequence ID" value="SHE64211.1"/>
    <property type="molecule type" value="Genomic_DNA"/>
</dbReference>
<keyword evidence="1 3" id="KW-0808">Transferase</keyword>
<dbReference type="PANTHER" id="PTHR46401">
    <property type="entry name" value="GLYCOSYLTRANSFERASE WBBK-RELATED"/>
    <property type="match status" value="1"/>
</dbReference>
<evidence type="ECO:0000256" key="1">
    <source>
        <dbReference type="ARBA" id="ARBA00022679"/>
    </source>
</evidence>
<sequence>MQVLVCADQLHQRVPGGTGAYLRATLEAARSSSAEAEGPSWILYASRPSSKAITDLGSLGFRYSYSHFPQPLAQRIWDLGLDRPKLPVQHYHSFSMGGPDPTPRKNRSFTQSFAVYDLLWESCPEAFPARGVRWHRDRFMRIRDEADHIVTLSKESKDRLLAHGVEEDRVTVIPPGSNHLPPPAMEKATETLKSAGVEGDFLLTVGTLEPRKNLQRIVSAFSEAMGSLGGPMSLVIVGPKGWGDAIRPTKNVYLLGSVPGEVLAALYLRAVALVYVPIEEGFGLPVFEANAACLPVISSAVPSARFDNSLIVDPSDEISIAEGLCRVVLDDKLRSSLVTQGLMVANERRWDDTFRMHQRLFVTLAGGLFG</sequence>
<dbReference type="Proteomes" id="UP000184295">
    <property type="component" value="Unassembled WGS sequence"/>
</dbReference>
<name>A0A1M4V5E1_9ACTN</name>
<dbReference type="PANTHER" id="PTHR46401:SF2">
    <property type="entry name" value="GLYCOSYLTRANSFERASE WBBK-RELATED"/>
    <property type="match status" value="1"/>
</dbReference>
<evidence type="ECO:0000259" key="2">
    <source>
        <dbReference type="Pfam" id="PF00534"/>
    </source>
</evidence>
<gene>
    <name evidence="3" type="ORF">SAMN02745225_01192</name>
</gene>
<proteinExistence type="predicted"/>
<dbReference type="Pfam" id="PF00534">
    <property type="entry name" value="Glycos_transf_1"/>
    <property type="match status" value="1"/>
</dbReference>
<feature type="domain" description="Glycosyl transferase family 1" evidence="2">
    <location>
        <begin position="200"/>
        <end position="339"/>
    </location>
</feature>
<dbReference type="InterPro" id="IPR001296">
    <property type="entry name" value="Glyco_trans_1"/>
</dbReference>
<dbReference type="Gene3D" id="3.40.50.2000">
    <property type="entry name" value="Glycogen Phosphorylase B"/>
    <property type="match status" value="2"/>
</dbReference>
<reference evidence="4" key="1">
    <citation type="submission" date="2016-11" db="EMBL/GenBank/DDBJ databases">
        <authorList>
            <person name="Varghese N."/>
            <person name="Submissions S."/>
        </authorList>
    </citation>
    <scope>NUCLEOTIDE SEQUENCE [LARGE SCALE GENOMIC DNA]</scope>
    <source>
        <strain evidence="4">DSM 19514</strain>
    </source>
</reference>
<organism evidence="3 4">
    <name type="scientific">Ferrithrix thermotolerans DSM 19514</name>
    <dbReference type="NCBI Taxonomy" id="1121881"/>
    <lineage>
        <taxon>Bacteria</taxon>
        <taxon>Bacillati</taxon>
        <taxon>Actinomycetota</taxon>
        <taxon>Acidimicrobiia</taxon>
        <taxon>Acidimicrobiales</taxon>
        <taxon>Acidimicrobiaceae</taxon>
        <taxon>Ferrithrix</taxon>
    </lineage>
</organism>
<keyword evidence="4" id="KW-1185">Reference proteome</keyword>
<evidence type="ECO:0000313" key="4">
    <source>
        <dbReference type="Proteomes" id="UP000184295"/>
    </source>
</evidence>
<dbReference type="CDD" id="cd03809">
    <property type="entry name" value="GT4_MtfB-like"/>
    <property type="match status" value="1"/>
</dbReference>
<dbReference type="STRING" id="1121881.SAMN02745225_01192"/>
<protein>
    <submittedName>
        <fullName evidence="3">Glycosyltransferase involved in cell wall bisynthesis</fullName>
    </submittedName>
</protein>
<evidence type="ECO:0000313" key="3">
    <source>
        <dbReference type="EMBL" id="SHE64211.1"/>
    </source>
</evidence>
<dbReference type="GO" id="GO:0016757">
    <property type="term" value="F:glycosyltransferase activity"/>
    <property type="evidence" value="ECO:0007669"/>
    <property type="project" value="InterPro"/>
</dbReference>
<accession>A0A1M4V5E1</accession>
<dbReference type="AlphaFoldDB" id="A0A1M4V5E1"/>
<dbReference type="SUPFAM" id="SSF53756">
    <property type="entry name" value="UDP-Glycosyltransferase/glycogen phosphorylase"/>
    <property type="match status" value="1"/>
</dbReference>
<dbReference type="OrthoDB" id="9801609at2"/>
<dbReference type="RefSeq" id="WP_072789944.1">
    <property type="nucleotide sequence ID" value="NZ_FQUL01000014.1"/>
</dbReference>